<dbReference type="GO" id="GO:0005737">
    <property type="term" value="C:cytoplasm"/>
    <property type="evidence" value="ECO:0007669"/>
    <property type="project" value="TreeGrafter"/>
</dbReference>
<keyword evidence="3" id="KW-1185">Reference proteome</keyword>
<dbReference type="EMBL" id="JAHHUM010003067">
    <property type="protein sequence ID" value="KAK5598499.1"/>
    <property type="molecule type" value="Genomic_DNA"/>
</dbReference>
<dbReference type="InterPro" id="IPR042377">
    <property type="entry name" value="GSDME"/>
</dbReference>
<name>A0AAV9QMH7_9TELE</name>
<comment type="caution">
    <text evidence="2">The sequence shown here is derived from an EMBL/GenBank/DDBJ whole genome shotgun (WGS) entry which is preliminary data.</text>
</comment>
<feature type="compositionally biased region" description="Pro residues" evidence="1">
    <location>
        <begin position="253"/>
        <end position="268"/>
    </location>
</feature>
<organism evidence="2 3">
    <name type="scientific">Crenichthys baileyi</name>
    <name type="common">White River springfish</name>
    <dbReference type="NCBI Taxonomy" id="28760"/>
    <lineage>
        <taxon>Eukaryota</taxon>
        <taxon>Metazoa</taxon>
        <taxon>Chordata</taxon>
        <taxon>Craniata</taxon>
        <taxon>Vertebrata</taxon>
        <taxon>Euteleostomi</taxon>
        <taxon>Actinopterygii</taxon>
        <taxon>Neopterygii</taxon>
        <taxon>Teleostei</taxon>
        <taxon>Neoteleostei</taxon>
        <taxon>Acanthomorphata</taxon>
        <taxon>Ovalentaria</taxon>
        <taxon>Atherinomorphae</taxon>
        <taxon>Cyprinodontiformes</taxon>
        <taxon>Goodeidae</taxon>
        <taxon>Crenichthys</taxon>
    </lineage>
</organism>
<feature type="region of interest" description="Disordered" evidence="1">
    <location>
        <begin position="217"/>
        <end position="284"/>
    </location>
</feature>
<feature type="region of interest" description="Disordered" evidence="1">
    <location>
        <begin position="177"/>
        <end position="200"/>
    </location>
</feature>
<feature type="non-terminal residue" evidence="2">
    <location>
        <position position="1"/>
    </location>
</feature>
<evidence type="ECO:0000313" key="2">
    <source>
        <dbReference type="EMBL" id="KAK5598499.1"/>
    </source>
</evidence>
<dbReference type="AlphaFoldDB" id="A0AAV9QMH7"/>
<dbReference type="PANTHER" id="PTHR15207">
    <property type="entry name" value="NONSYNDROMIC HEARING IMPAIRMENT PROTEIN"/>
    <property type="match status" value="1"/>
</dbReference>
<sequence>ICLQPGTIGGFESDSIPFDDSVDGNYNRHRAREDAPITVFHNGWLEMDLSPLADLPQSSRCDLIEKLQEALRDRPTLSYLQIVLERVCDCEAVQIPIMGEKEAIPRNSTTVDLMESCRVSEGPSDVSSHLNSAYLLVSAMEELPDDTLNILSNSQPDFLAAFDVLLQEFFTAYRSNKNPHYDRRNQPTGPSGREREFKRGKVLVKIHHTIEAERQRALGEIVPSMRRPPAPSSGRLSTEAGGGFPAHGLAPDQPSPLPPTPNPVPGPVPEGFMDEPPPHPDSCS</sequence>
<dbReference type="GO" id="GO:0012501">
    <property type="term" value="P:programmed cell death"/>
    <property type="evidence" value="ECO:0007669"/>
    <property type="project" value="InterPro"/>
</dbReference>
<dbReference type="Proteomes" id="UP001311232">
    <property type="component" value="Unassembled WGS sequence"/>
</dbReference>
<evidence type="ECO:0000256" key="1">
    <source>
        <dbReference type="SAM" id="MobiDB-lite"/>
    </source>
</evidence>
<dbReference type="PANTHER" id="PTHR15207:SF3">
    <property type="entry name" value="DEAFNESS, AUTOSOMAL DOMINANT 5-RELATED"/>
    <property type="match status" value="1"/>
</dbReference>
<accession>A0AAV9QMH7</accession>
<protein>
    <submittedName>
        <fullName evidence="2">Uncharacterized protein</fullName>
    </submittedName>
</protein>
<proteinExistence type="predicted"/>
<reference evidence="2 3" key="1">
    <citation type="submission" date="2021-06" db="EMBL/GenBank/DDBJ databases">
        <authorList>
            <person name="Palmer J.M."/>
        </authorList>
    </citation>
    <scope>NUCLEOTIDE SEQUENCE [LARGE SCALE GENOMIC DNA]</scope>
    <source>
        <strain evidence="2 3">MEX-2019</strain>
        <tissue evidence="2">Muscle</tissue>
    </source>
</reference>
<evidence type="ECO:0000313" key="3">
    <source>
        <dbReference type="Proteomes" id="UP001311232"/>
    </source>
</evidence>
<gene>
    <name evidence="2" type="ORF">CRENBAI_009560</name>
</gene>